<dbReference type="AlphaFoldDB" id="A0A1X1WIV9"/>
<feature type="transmembrane region" description="Helical" evidence="1">
    <location>
        <begin position="407"/>
        <end position="427"/>
    </location>
</feature>
<evidence type="ECO:0000313" key="2">
    <source>
        <dbReference type="EMBL" id="ORV86503.1"/>
    </source>
</evidence>
<feature type="transmembrane region" description="Helical" evidence="1">
    <location>
        <begin position="166"/>
        <end position="185"/>
    </location>
</feature>
<reference evidence="2 3" key="1">
    <citation type="submission" date="2016-01" db="EMBL/GenBank/DDBJ databases">
        <title>The new phylogeny of the genus Mycobacterium.</title>
        <authorList>
            <person name="Tarcisio F."/>
            <person name="Conor M."/>
            <person name="Antonella G."/>
            <person name="Elisabetta G."/>
            <person name="Giulia F.S."/>
            <person name="Sara T."/>
            <person name="Anna F."/>
            <person name="Clotilde B."/>
            <person name="Roberto B."/>
            <person name="Veronica D.S."/>
            <person name="Fabio R."/>
            <person name="Monica P."/>
            <person name="Olivier J."/>
            <person name="Enrico T."/>
            <person name="Nicola S."/>
        </authorList>
    </citation>
    <scope>NUCLEOTIDE SEQUENCE [LARGE SCALE GENOMIC DNA]</scope>
    <source>
        <strain evidence="2 3">DSM 44160</strain>
    </source>
</reference>
<keyword evidence="1" id="KW-1133">Transmembrane helix</keyword>
<feature type="transmembrane region" description="Helical" evidence="1">
    <location>
        <begin position="139"/>
        <end position="159"/>
    </location>
</feature>
<accession>A0A1X1WIV9</accession>
<feature type="transmembrane region" description="Helical" evidence="1">
    <location>
        <begin position="350"/>
        <end position="383"/>
    </location>
</feature>
<evidence type="ECO:0008006" key="4">
    <source>
        <dbReference type="Google" id="ProtNLM"/>
    </source>
</evidence>
<feature type="transmembrane region" description="Helical" evidence="1">
    <location>
        <begin position="447"/>
        <end position="467"/>
    </location>
</feature>
<dbReference type="EMBL" id="LQOY01000081">
    <property type="protein sequence ID" value="ORV86503.1"/>
    <property type="molecule type" value="Genomic_DNA"/>
</dbReference>
<name>A0A1X1WIV9_MYCGO</name>
<feature type="transmembrane region" description="Helical" evidence="1">
    <location>
        <begin position="191"/>
        <end position="207"/>
    </location>
</feature>
<feature type="transmembrane region" description="Helical" evidence="1">
    <location>
        <begin position="327"/>
        <end position="344"/>
    </location>
</feature>
<comment type="caution">
    <text evidence="2">The sequence shown here is derived from an EMBL/GenBank/DDBJ whole genome shotgun (WGS) entry which is preliminary data.</text>
</comment>
<evidence type="ECO:0000256" key="1">
    <source>
        <dbReference type="SAM" id="Phobius"/>
    </source>
</evidence>
<organism evidence="2 3">
    <name type="scientific">Mycobacterium gordonae</name>
    <dbReference type="NCBI Taxonomy" id="1778"/>
    <lineage>
        <taxon>Bacteria</taxon>
        <taxon>Bacillati</taxon>
        <taxon>Actinomycetota</taxon>
        <taxon>Actinomycetes</taxon>
        <taxon>Mycobacteriales</taxon>
        <taxon>Mycobacteriaceae</taxon>
        <taxon>Mycobacterium</taxon>
    </lineage>
</organism>
<keyword evidence="1" id="KW-0812">Transmembrane</keyword>
<dbReference type="Proteomes" id="UP000193928">
    <property type="component" value="Unassembled WGS sequence"/>
</dbReference>
<evidence type="ECO:0000313" key="3">
    <source>
        <dbReference type="Proteomes" id="UP000193928"/>
    </source>
</evidence>
<feature type="transmembrane region" description="Helical" evidence="1">
    <location>
        <begin position="30"/>
        <end position="53"/>
    </location>
</feature>
<sequence>MNRPGGVLRGAVRRARARFTAVTNQSERTLLLGTVLVASMLSATVGFVLAHYYSVDVITSLLIFLPSDCFVDLGIDVGRHCFSDYAISVKLGMRANPWEPVLMYLPPDFKLASANYPAAGLAPQVMFGLLGKWLGAPRLGLLGYLTVLTAAVFTPAVWASRGALGLERLVVFGACGVAAIPAWVVIDRGNAVGFMVPIALVFLIALCRERWGLAAVMVVLAALLKPQFAVLVVVLFAARQWRLGGIAVAGVAISNVAAYALWPRDFPGTIIQSVSGIVGYGGSAQSAVVEGSNASFGKALLAIPDRIKASQNGGKIPDDFLAAPRSLIGYVVLVLVVAVVIGLGKRLPPVLAGFTMLAVASLFISLANPYYLVFVLPIAAVVVRDPDGPPGRGIFDRPEMSADRRRAVGVCVSMAVAFSIAQILLPGPSRRVAPPSADSGLLLVDTTMSLTPILWLVTLGVIFTSYARRPALARAGESTDQPGAPQR</sequence>
<feature type="transmembrane region" description="Helical" evidence="1">
    <location>
        <begin position="214"/>
        <end position="237"/>
    </location>
</feature>
<feature type="transmembrane region" description="Helical" evidence="1">
    <location>
        <begin position="243"/>
        <end position="262"/>
    </location>
</feature>
<proteinExistence type="predicted"/>
<keyword evidence="1" id="KW-0472">Membrane</keyword>
<gene>
    <name evidence="2" type="ORF">AWC08_24715</name>
</gene>
<keyword evidence="3" id="KW-1185">Reference proteome</keyword>
<protein>
    <recommendedName>
        <fullName evidence="4">DUF2029 domain-containing protein</fullName>
    </recommendedName>
</protein>